<evidence type="ECO:0008006" key="5">
    <source>
        <dbReference type="Google" id="ProtNLM"/>
    </source>
</evidence>
<evidence type="ECO:0000313" key="4">
    <source>
        <dbReference type="Proteomes" id="UP000267585"/>
    </source>
</evidence>
<dbReference type="Pfam" id="PF14121">
    <property type="entry name" value="Porin_10"/>
    <property type="match status" value="1"/>
</dbReference>
<gene>
    <name evidence="3" type="ORF">EHW67_03130</name>
</gene>
<feature type="signal peptide" evidence="2">
    <location>
        <begin position="1"/>
        <end position="18"/>
    </location>
</feature>
<feature type="chain" id="PRO_5019133232" description="Porin" evidence="2">
    <location>
        <begin position="19"/>
        <end position="662"/>
    </location>
</feature>
<organism evidence="3 4">
    <name type="scientific">Arenibacter aquaticus</name>
    <dbReference type="NCBI Taxonomy" id="2489054"/>
    <lineage>
        <taxon>Bacteria</taxon>
        <taxon>Pseudomonadati</taxon>
        <taxon>Bacteroidota</taxon>
        <taxon>Flavobacteriia</taxon>
        <taxon>Flavobacteriales</taxon>
        <taxon>Flavobacteriaceae</taxon>
        <taxon>Arenibacter</taxon>
    </lineage>
</organism>
<dbReference type="Proteomes" id="UP000267585">
    <property type="component" value="Unassembled WGS sequence"/>
</dbReference>
<evidence type="ECO:0000256" key="2">
    <source>
        <dbReference type="SAM" id="SignalP"/>
    </source>
</evidence>
<keyword evidence="2" id="KW-0732">Signal</keyword>
<dbReference type="InterPro" id="IPR025631">
    <property type="entry name" value="Porin_10"/>
</dbReference>
<dbReference type="RefSeq" id="WP_126160908.1">
    <property type="nucleotide sequence ID" value="NZ_RQPJ01000002.1"/>
</dbReference>
<dbReference type="AlphaFoldDB" id="A0A430K564"/>
<name>A0A430K564_9FLAO</name>
<protein>
    <recommendedName>
        <fullName evidence="5">Porin</fullName>
    </recommendedName>
</protein>
<proteinExistence type="predicted"/>
<comment type="caution">
    <text evidence="3">The sequence shown here is derived from an EMBL/GenBank/DDBJ whole genome shotgun (WGS) entry which is preliminary data.</text>
</comment>
<accession>A0A430K564</accession>
<dbReference type="SUPFAM" id="SSF56935">
    <property type="entry name" value="Porins"/>
    <property type="match status" value="1"/>
</dbReference>
<dbReference type="OrthoDB" id="9812454at2"/>
<dbReference type="EMBL" id="RQPJ01000002">
    <property type="protein sequence ID" value="RTE54174.1"/>
    <property type="molecule type" value="Genomic_DNA"/>
</dbReference>
<evidence type="ECO:0000313" key="3">
    <source>
        <dbReference type="EMBL" id="RTE54174.1"/>
    </source>
</evidence>
<sequence>MRYIVTLLIVFFSQAINAQDNPIPPSRDGDDSEVDRPTKNIPPKKNREVATQEITIKDYKIIGYERDTTFLDTTISIQKEYKYNFLRRDDFELMPFANVGQPYNKLGVNFDQRDMYPKIGASAKHYNYMEARDVKYYNVATPMSDLMFKTTFEQGQLLDALLAFNTSRRLNFSLGYKGFRSLGKYQYNEAESGNFKLTSNYQTKDERYSLRAHIAAQNMESEENGGLANKELQFESGDSEFTDRSRIDVLFSDATNRVLGKRYYMDHRYVLFGKKRDTGQARTTSLTLGHDFSYETKYYQYKQSGQNDYFGDSFETAISDKSSLKTTFNQLSAQFANKTLGVLTGHINHYHYNYFFNSVLQTETQLIQSQLSGEEIAVGAKYVKKIGGFQLNGSAQANVSGDLSGSLLDAFASYDINKNNKLKFSVHSSSRMPDFNFLLYQSDYQNYNWQHTDDFNKQNNIGFQFNLESSVLGDVMAKYTSLDNYTYFASDPSATIEEGSEQAFIKPFQEGNAIDLIKIKYAKEFKWKGFALNNTVMYQNVSQTNDVLHVPELVTRNTLYFSSFVFKKAMYLQTGVTFKYFTAYKADAYNPVLGEFYSQSQEELGGFPMLDFFINARVQQTRIFLKAEHFNSAFTENNFYSAPNYPYRDFVIRFGLVWNFFS</sequence>
<feature type="region of interest" description="Disordered" evidence="1">
    <location>
        <begin position="20"/>
        <end position="47"/>
    </location>
</feature>
<keyword evidence="4" id="KW-1185">Reference proteome</keyword>
<reference evidence="3 4" key="1">
    <citation type="submission" date="2018-11" db="EMBL/GenBank/DDBJ databases">
        <title>Arenibacter aquaticus sp.nov., a marine bacterium isolated from surface seawater in the South China Sea.</title>
        <authorList>
            <person name="Guo J."/>
            <person name="Sun J."/>
        </authorList>
    </citation>
    <scope>NUCLEOTIDE SEQUENCE [LARGE SCALE GENOMIC DNA]</scope>
    <source>
        <strain evidence="3 4">GUO666</strain>
    </source>
</reference>
<evidence type="ECO:0000256" key="1">
    <source>
        <dbReference type="SAM" id="MobiDB-lite"/>
    </source>
</evidence>